<accession>A0A8T3BES4</accession>
<comment type="caution">
    <text evidence="1">The sequence shown here is derived from an EMBL/GenBank/DDBJ whole genome shotgun (WGS) entry which is preliminary data.</text>
</comment>
<dbReference type="AlphaFoldDB" id="A0A8T3BES4"/>
<dbReference type="EMBL" id="JAGYWB010000009">
    <property type="protein sequence ID" value="KAI0511582.1"/>
    <property type="molecule type" value="Genomic_DNA"/>
</dbReference>
<keyword evidence="2" id="KW-1185">Reference proteome</keyword>
<sequence>MLQLVDIGSFKLGLCHLKWSGSSHQDVQFDYKLVEIEICIILNLILQIFLFKYTSRFVPN</sequence>
<name>A0A8T3BES4_DENNO</name>
<evidence type="ECO:0000313" key="2">
    <source>
        <dbReference type="Proteomes" id="UP000829196"/>
    </source>
</evidence>
<gene>
    <name evidence="1" type="ORF">KFK09_012212</name>
</gene>
<organism evidence="1 2">
    <name type="scientific">Dendrobium nobile</name>
    <name type="common">Orchid</name>
    <dbReference type="NCBI Taxonomy" id="94219"/>
    <lineage>
        <taxon>Eukaryota</taxon>
        <taxon>Viridiplantae</taxon>
        <taxon>Streptophyta</taxon>
        <taxon>Embryophyta</taxon>
        <taxon>Tracheophyta</taxon>
        <taxon>Spermatophyta</taxon>
        <taxon>Magnoliopsida</taxon>
        <taxon>Liliopsida</taxon>
        <taxon>Asparagales</taxon>
        <taxon>Orchidaceae</taxon>
        <taxon>Epidendroideae</taxon>
        <taxon>Malaxideae</taxon>
        <taxon>Dendrobiinae</taxon>
        <taxon>Dendrobium</taxon>
    </lineage>
</organism>
<proteinExistence type="predicted"/>
<evidence type="ECO:0000313" key="1">
    <source>
        <dbReference type="EMBL" id="KAI0511582.1"/>
    </source>
</evidence>
<dbReference type="Proteomes" id="UP000829196">
    <property type="component" value="Unassembled WGS sequence"/>
</dbReference>
<protein>
    <submittedName>
        <fullName evidence="1">Uncharacterized protein</fullName>
    </submittedName>
</protein>
<reference evidence="1" key="1">
    <citation type="journal article" date="2022" name="Front. Genet.">
        <title>Chromosome-Scale Assembly of the Dendrobium nobile Genome Provides Insights Into the Molecular Mechanism of the Biosynthesis of the Medicinal Active Ingredient of Dendrobium.</title>
        <authorList>
            <person name="Xu Q."/>
            <person name="Niu S.-C."/>
            <person name="Li K.-L."/>
            <person name="Zheng P.-J."/>
            <person name="Zhang X.-J."/>
            <person name="Jia Y."/>
            <person name="Liu Y."/>
            <person name="Niu Y.-X."/>
            <person name="Yu L.-H."/>
            <person name="Chen D.-F."/>
            <person name="Zhang G.-Q."/>
        </authorList>
    </citation>
    <scope>NUCLEOTIDE SEQUENCE</scope>
    <source>
        <tissue evidence="1">Leaf</tissue>
    </source>
</reference>